<sequence>MHIVPKEISAILSKKRVEEVVFFYHNFFYNYEYIDFEERRSTDIVEVFAAYDWIELLSEKNKNEFGITGMLNVSAYQKGCSSILKMKKRCVIINFTKNVFKVGIVAFSINVVIAVIFLLLTMIIKTANVVHFCFNVFLFGLAVLPVTFGFMSLALIAYGIARFLKQTKKMES</sequence>
<protein>
    <recommendedName>
        <fullName evidence="4">DUF2812 domain-containing protein</fullName>
    </recommendedName>
</protein>
<name>A0ABS4CF55_9ENTE</name>
<dbReference type="RefSeq" id="WP_209555950.1">
    <property type="nucleotide sequence ID" value="NZ_JAEDXU010000001.1"/>
</dbReference>
<keyword evidence="3" id="KW-1185">Reference proteome</keyword>
<dbReference type="EMBL" id="JAEDXU010000001">
    <property type="protein sequence ID" value="MBP1045167.1"/>
    <property type="molecule type" value="Genomic_DNA"/>
</dbReference>
<keyword evidence="1" id="KW-1133">Transmembrane helix</keyword>
<evidence type="ECO:0000256" key="1">
    <source>
        <dbReference type="SAM" id="Phobius"/>
    </source>
</evidence>
<accession>A0ABS4CF55</accession>
<dbReference type="Proteomes" id="UP000673375">
    <property type="component" value="Unassembled WGS sequence"/>
</dbReference>
<reference evidence="2 3" key="1">
    <citation type="submission" date="2020-12" db="EMBL/GenBank/DDBJ databases">
        <title>Vagococcus allomyrinae sp. nov. and Enterococcus lavae sp. nov., isolated from the larvae of Allomyrina dichotoma.</title>
        <authorList>
            <person name="Lee S.D."/>
        </authorList>
    </citation>
    <scope>NUCLEOTIDE SEQUENCE [LARGE SCALE GENOMIC DNA]</scope>
    <source>
        <strain evidence="2 3">BWM-S5</strain>
    </source>
</reference>
<comment type="caution">
    <text evidence="2">The sequence shown here is derived from an EMBL/GenBank/DDBJ whole genome shotgun (WGS) entry which is preliminary data.</text>
</comment>
<keyword evidence="1" id="KW-0472">Membrane</keyword>
<feature type="transmembrane region" description="Helical" evidence="1">
    <location>
        <begin position="102"/>
        <end position="124"/>
    </location>
</feature>
<proteinExistence type="predicted"/>
<feature type="transmembrane region" description="Helical" evidence="1">
    <location>
        <begin position="136"/>
        <end position="161"/>
    </location>
</feature>
<keyword evidence="1" id="KW-0812">Transmembrane</keyword>
<evidence type="ECO:0000313" key="2">
    <source>
        <dbReference type="EMBL" id="MBP1045167.1"/>
    </source>
</evidence>
<gene>
    <name evidence="2" type="ORF">I6N96_02670</name>
</gene>
<evidence type="ECO:0008006" key="4">
    <source>
        <dbReference type="Google" id="ProtNLM"/>
    </source>
</evidence>
<organism evidence="2 3">
    <name type="scientific">Enterococcus larvae</name>
    <dbReference type="NCBI Taxonomy" id="2794352"/>
    <lineage>
        <taxon>Bacteria</taxon>
        <taxon>Bacillati</taxon>
        <taxon>Bacillota</taxon>
        <taxon>Bacilli</taxon>
        <taxon>Lactobacillales</taxon>
        <taxon>Enterococcaceae</taxon>
        <taxon>Enterococcus</taxon>
    </lineage>
</organism>
<evidence type="ECO:0000313" key="3">
    <source>
        <dbReference type="Proteomes" id="UP000673375"/>
    </source>
</evidence>